<dbReference type="Proteomes" id="UP000616885">
    <property type="component" value="Unassembled WGS sequence"/>
</dbReference>
<sequence>MWSFKKLMGFNNEKGISLPVEQTNQGSAAKQSHNSGDCIQGRSVITAAPCEDDEDSHYSVAQMFARRDGYSRIPLGDDDGEDEDQNIKARDVPRDVTPAFNVFPFLGGKRNQMEGYASVPQVYDDQAGDAVKARAGDAPYGMVDEESDSDDDRSSQGDHTQDNREIGSTWGRAPPTPTLAKLG</sequence>
<evidence type="ECO:0000313" key="2">
    <source>
        <dbReference type="EMBL" id="KAF9745623.1"/>
    </source>
</evidence>
<accession>A0A8H7K5P5</accession>
<feature type="compositionally biased region" description="Basic and acidic residues" evidence="1">
    <location>
        <begin position="152"/>
        <end position="165"/>
    </location>
</feature>
<feature type="region of interest" description="Disordered" evidence="1">
    <location>
        <begin position="128"/>
        <end position="183"/>
    </location>
</feature>
<protein>
    <submittedName>
        <fullName evidence="2">Uncharacterized protein</fullName>
    </submittedName>
</protein>
<evidence type="ECO:0000256" key="1">
    <source>
        <dbReference type="SAM" id="MobiDB-lite"/>
    </source>
</evidence>
<feature type="region of interest" description="Disordered" evidence="1">
    <location>
        <begin position="71"/>
        <end position="93"/>
    </location>
</feature>
<dbReference type="AlphaFoldDB" id="A0A8H7K5P5"/>
<name>A0A8H7K5P5_BIOOC</name>
<reference evidence="2" key="1">
    <citation type="submission" date="2020-10" db="EMBL/GenBank/DDBJ databases">
        <title>High-Quality Genome Resource of Clonostachys rosea strain S41 by Oxford Nanopore Long-Read Sequencing.</title>
        <authorList>
            <person name="Wang H."/>
        </authorList>
    </citation>
    <scope>NUCLEOTIDE SEQUENCE</scope>
    <source>
        <strain evidence="2">S41</strain>
    </source>
</reference>
<proteinExistence type="predicted"/>
<evidence type="ECO:0000313" key="3">
    <source>
        <dbReference type="Proteomes" id="UP000616885"/>
    </source>
</evidence>
<organism evidence="2 3">
    <name type="scientific">Bionectria ochroleuca</name>
    <name type="common">Gliocladium roseum</name>
    <dbReference type="NCBI Taxonomy" id="29856"/>
    <lineage>
        <taxon>Eukaryota</taxon>
        <taxon>Fungi</taxon>
        <taxon>Dikarya</taxon>
        <taxon>Ascomycota</taxon>
        <taxon>Pezizomycotina</taxon>
        <taxon>Sordariomycetes</taxon>
        <taxon>Hypocreomycetidae</taxon>
        <taxon>Hypocreales</taxon>
        <taxon>Bionectriaceae</taxon>
        <taxon>Clonostachys</taxon>
    </lineage>
</organism>
<comment type="caution">
    <text evidence="2">The sequence shown here is derived from an EMBL/GenBank/DDBJ whole genome shotgun (WGS) entry which is preliminary data.</text>
</comment>
<gene>
    <name evidence="2" type="ORF">IM811_003924</name>
</gene>
<dbReference type="EMBL" id="JADCTT010000012">
    <property type="protein sequence ID" value="KAF9745623.1"/>
    <property type="molecule type" value="Genomic_DNA"/>
</dbReference>